<gene>
    <name evidence="6" type="ORF">GCM10023313_40500</name>
</gene>
<evidence type="ECO:0000256" key="1">
    <source>
        <dbReference type="ARBA" id="ARBA00004141"/>
    </source>
</evidence>
<reference evidence="7" key="1">
    <citation type="journal article" date="2019" name="Int. J. Syst. Evol. Microbiol.">
        <title>The Global Catalogue of Microorganisms (GCM) 10K type strain sequencing project: providing services to taxonomists for standard genome sequencing and annotation.</title>
        <authorList>
            <consortium name="The Broad Institute Genomics Platform"/>
            <consortium name="The Broad Institute Genome Sequencing Center for Infectious Disease"/>
            <person name="Wu L."/>
            <person name="Ma J."/>
        </authorList>
    </citation>
    <scope>NUCLEOTIDE SEQUENCE [LARGE SCALE GENOMIC DNA]</scope>
    <source>
        <strain evidence="7">JCM 18283</strain>
    </source>
</reference>
<proteinExistence type="predicted"/>
<organism evidence="6 7">
    <name type="scientific">Mucilaginibacter defluvii</name>
    <dbReference type="NCBI Taxonomy" id="1196019"/>
    <lineage>
        <taxon>Bacteria</taxon>
        <taxon>Pseudomonadati</taxon>
        <taxon>Bacteroidota</taxon>
        <taxon>Sphingobacteriia</taxon>
        <taxon>Sphingobacteriales</taxon>
        <taxon>Sphingobacteriaceae</taxon>
        <taxon>Mucilaginibacter</taxon>
    </lineage>
</organism>
<protein>
    <submittedName>
        <fullName evidence="6">DoxX family protein</fullName>
    </submittedName>
</protein>
<comment type="subcellular location">
    <subcellularLocation>
        <location evidence="1">Membrane</location>
        <topology evidence="1">Multi-pass membrane protein</topology>
    </subcellularLocation>
</comment>
<keyword evidence="3 5" id="KW-1133">Transmembrane helix</keyword>
<comment type="caution">
    <text evidence="6">The sequence shown here is derived from an EMBL/GenBank/DDBJ whole genome shotgun (WGS) entry which is preliminary data.</text>
</comment>
<accession>A0ABP9G856</accession>
<dbReference type="InterPro" id="IPR016944">
    <property type="entry name" value="UCP030066"/>
</dbReference>
<feature type="transmembrane region" description="Helical" evidence="5">
    <location>
        <begin position="95"/>
        <end position="115"/>
    </location>
</feature>
<keyword evidence="7" id="KW-1185">Reference proteome</keyword>
<dbReference type="EMBL" id="BAABJI010000004">
    <property type="protein sequence ID" value="GAA4931418.1"/>
    <property type="molecule type" value="Genomic_DNA"/>
</dbReference>
<feature type="transmembrane region" description="Helical" evidence="5">
    <location>
        <begin position="7"/>
        <end position="27"/>
    </location>
</feature>
<evidence type="ECO:0000256" key="5">
    <source>
        <dbReference type="SAM" id="Phobius"/>
    </source>
</evidence>
<name>A0ABP9G856_9SPHI</name>
<evidence type="ECO:0000256" key="2">
    <source>
        <dbReference type="ARBA" id="ARBA00022692"/>
    </source>
</evidence>
<evidence type="ECO:0000313" key="7">
    <source>
        <dbReference type="Proteomes" id="UP001501436"/>
    </source>
</evidence>
<dbReference type="RefSeq" id="WP_345334386.1">
    <property type="nucleotide sequence ID" value="NZ_BAABJI010000004.1"/>
</dbReference>
<evidence type="ECO:0000256" key="3">
    <source>
        <dbReference type="ARBA" id="ARBA00022989"/>
    </source>
</evidence>
<dbReference type="Pfam" id="PF13564">
    <property type="entry name" value="DoxX_2"/>
    <property type="match status" value="1"/>
</dbReference>
<evidence type="ECO:0000256" key="4">
    <source>
        <dbReference type="ARBA" id="ARBA00023136"/>
    </source>
</evidence>
<dbReference type="InterPro" id="IPR032808">
    <property type="entry name" value="DoxX"/>
</dbReference>
<feature type="transmembrane region" description="Helical" evidence="5">
    <location>
        <begin position="39"/>
        <end position="63"/>
    </location>
</feature>
<keyword evidence="2 5" id="KW-0812">Transmembrane</keyword>
<keyword evidence="4 5" id="KW-0472">Membrane</keyword>
<sequence length="128" mass="14280">MKKENLIYWIFTILLVASMLFSAIGGFKPTPEANAMMKHIGFGAHVLPLLSVLKVLGCIALLVPGFVRLKEWAYAGFTFDLIGAVYSFIAVGDPVIMWAPILLGFVFIAMSYIYWHKKLKLQAAQSLR</sequence>
<feature type="transmembrane region" description="Helical" evidence="5">
    <location>
        <begin position="72"/>
        <end position="89"/>
    </location>
</feature>
<evidence type="ECO:0000313" key="6">
    <source>
        <dbReference type="EMBL" id="GAA4931418.1"/>
    </source>
</evidence>
<dbReference type="PIRSF" id="PIRSF030066">
    <property type="entry name" value="UCP030066"/>
    <property type="match status" value="1"/>
</dbReference>
<dbReference type="Proteomes" id="UP001501436">
    <property type="component" value="Unassembled WGS sequence"/>
</dbReference>